<reference evidence="10" key="1">
    <citation type="submission" date="2017-02" db="UniProtKB">
        <authorList>
            <consortium name="WormBaseParasite"/>
        </authorList>
    </citation>
    <scope>IDENTIFICATION</scope>
</reference>
<accession>A0A0R3W756</accession>
<evidence type="ECO:0000313" key="9">
    <source>
        <dbReference type="Proteomes" id="UP000282613"/>
    </source>
</evidence>
<sequence>LIRRRKEEEEKAAAKKKAEERDVTPTGYRRVSKEEREDTLRSLEEAHAKTLEELTRAPIHMSTNRARTLRAQLEDRLSDIEEVINVFRKPVAYITLN</sequence>
<protein>
    <submittedName>
        <fullName evidence="10">Enkurin domain-containing protein</fullName>
    </submittedName>
</protein>
<evidence type="ECO:0000256" key="4">
    <source>
        <dbReference type="ARBA" id="ARBA00023212"/>
    </source>
</evidence>
<dbReference type="GO" id="GO:0005929">
    <property type="term" value="C:cilium"/>
    <property type="evidence" value="ECO:0007669"/>
    <property type="project" value="UniProtKB-SubCell"/>
</dbReference>
<feature type="domain" description="Enkurin" evidence="7">
    <location>
        <begin position="3"/>
        <end position="95"/>
    </location>
</feature>
<name>A0A0R3W756_TAEAS</name>
<evidence type="ECO:0000256" key="6">
    <source>
        <dbReference type="SAM" id="MobiDB-lite"/>
    </source>
</evidence>
<dbReference type="GO" id="GO:0005881">
    <property type="term" value="C:cytoplasmic microtubule"/>
    <property type="evidence" value="ECO:0007669"/>
    <property type="project" value="TreeGrafter"/>
</dbReference>
<dbReference type="PANTHER" id="PTHR21490:SF2">
    <property type="entry name" value="ENKURIN DOMAIN-CONTAINING PROTEIN 1"/>
    <property type="match status" value="1"/>
</dbReference>
<dbReference type="Pfam" id="PF13864">
    <property type="entry name" value="Enkurin"/>
    <property type="match status" value="1"/>
</dbReference>
<gene>
    <name evidence="8" type="ORF">TASK_LOCUS6086</name>
</gene>
<evidence type="ECO:0000313" key="8">
    <source>
        <dbReference type="EMBL" id="VDK36108.1"/>
    </source>
</evidence>
<dbReference type="Proteomes" id="UP000282613">
    <property type="component" value="Unassembled WGS sequence"/>
</dbReference>
<reference evidence="8 9" key="2">
    <citation type="submission" date="2018-11" db="EMBL/GenBank/DDBJ databases">
        <authorList>
            <consortium name="Pathogen Informatics"/>
        </authorList>
    </citation>
    <scope>NUCLEOTIDE SEQUENCE [LARGE SCALE GENOMIC DNA]</scope>
</reference>
<dbReference type="InterPro" id="IPR052102">
    <property type="entry name" value="Enkurin_domain-protein"/>
</dbReference>
<proteinExistence type="predicted"/>
<dbReference type="AlphaFoldDB" id="A0A0R3W756"/>
<keyword evidence="4" id="KW-0206">Cytoskeleton</keyword>
<evidence type="ECO:0000256" key="3">
    <source>
        <dbReference type="ARBA" id="ARBA00022490"/>
    </source>
</evidence>
<evidence type="ECO:0000256" key="1">
    <source>
        <dbReference type="ARBA" id="ARBA00004138"/>
    </source>
</evidence>
<comment type="subcellular location">
    <subcellularLocation>
        <location evidence="1">Cell projection</location>
        <location evidence="1">Cilium</location>
    </subcellularLocation>
    <subcellularLocation>
        <location evidence="2">Cytoplasm</location>
        <location evidence="2">Cytoskeleton</location>
    </subcellularLocation>
</comment>
<evidence type="ECO:0000256" key="2">
    <source>
        <dbReference type="ARBA" id="ARBA00004245"/>
    </source>
</evidence>
<dbReference type="PROSITE" id="PS51665">
    <property type="entry name" value="ENKURIN"/>
    <property type="match status" value="1"/>
</dbReference>
<dbReference type="EMBL" id="UYRS01018468">
    <property type="protein sequence ID" value="VDK36108.1"/>
    <property type="molecule type" value="Genomic_DNA"/>
</dbReference>
<feature type="compositionally biased region" description="Basic and acidic residues" evidence="6">
    <location>
        <begin position="1"/>
        <end position="23"/>
    </location>
</feature>
<dbReference type="STRING" id="60517.A0A0R3W756"/>
<organism evidence="10">
    <name type="scientific">Taenia asiatica</name>
    <name type="common">Asian tapeworm</name>
    <dbReference type="NCBI Taxonomy" id="60517"/>
    <lineage>
        <taxon>Eukaryota</taxon>
        <taxon>Metazoa</taxon>
        <taxon>Spiralia</taxon>
        <taxon>Lophotrochozoa</taxon>
        <taxon>Platyhelminthes</taxon>
        <taxon>Cestoda</taxon>
        <taxon>Eucestoda</taxon>
        <taxon>Cyclophyllidea</taxon>
        <taxon>Taeniidae</taxon>
        <taxon>Taenia</taxon>
    </lineage>
</organism>
<dbReference type="InterPro" id="IPR027012">
    <property type="entry name" value="Enkurin_dom"/>
</dbReference>
<evidence type="ECO:0000259" key="7">
    <source>
        <dbReference type="PROSITE" id="PS51665"/>
    </source>
</evidence>
<dbReference type="PANTHER" id="PTHR21490">
    <property type="entry name" value="ENKURIN-RELATED"/>
    <property type="match status" value="1"/>
</dbReference>
<dbReference type="WBParaSite" id="TASK_0000608501-mRNA-1">
    <property type="protein sequence ID" value="TASK_0000608501-mRNA-1"/>
    <property type="gene ID" value="TASK_0000608501"/>
</dbReference>
<evidence type="ECO:0000256" key="5">
    <source>
        <dbReference type="ARBA" id="ARBA00023273"/>
    </source>
</evidence>
<evidence type="ECO:0000313" key="10">
    <source>
        <dbReference type="WBParaSite" id="TASK_0000608501-mRNA-1"/>
    </source>
</evidence>
<keyword evidence="3" id="KW-0963">Cytoplasm</keyword>
<dbReference type="OrthoDB" id="10264920at2759"/>
<feature type="region of interest" description="Disordered" evidence="6">
    <location>
        <begin position="1"/>
        <end position="38"/>
    </location>
</feature>
<keyword evidence="9" id="KW-1185">Reference proteome</keyword>
<keyword evidence="5" id="KW-0966">Cell projection</keyword>